<evidence type="ECO:0000256" key="1">
    <source>
        <dbReference type="SAM" id="MobiDB-lite"/>
    </source>
</evidence>
<dbReference type="Proteomes" id="UP001652641">
    <property type="component" value="Chromosome 14"/>
</dbReference>
<feature type="region of interest" description="Disordered" evidence="1">
    <location>
        <begin position="78"/>
        <end position="117"/>
    </location>
</feature>
<accession>A0ABM4YLU1</accession>
<keyword evidence="2" id="KW-1185">Reference proteome</keyword>
<gene>
    <name evidence="3" type="primary">LOC140595268</name>
</gene>
<feature type="compositionally biased region" description="Pro residues" evidence="1">
    <location>
        <begin position="98"/>
        <end position="117"/>
    </location>
</feature>
<proteinExistence type="predicted"/>
<dbReference type="GeneID" id="140595268"/>
<name>A0ABM4YLU1_VULVU</name>
<organism evidence="2 3">
    <name type="scientific">Vulpes vulpes</name>
    <name type="common">Red fox</name>
    <dbReference type="NCBI Taxonomy" id="9627"/>
    <lineage>
        <taxon>Eukaryota</taxon>
        <taxon>Metazoa</taxon>
        <taxon>Chordata</taxon>
        <taxon>Craniata</taxon>
        <taxon>Vertebrata</taxon>
        <taxon>Euteleostomi</taxon>
        <taxon>Mammalia</taxon>
        <taxon>Eutheria</taxon>
        <taxon>Laurasiatheria</taxon>
        <taxon>Carnivora</taxon>
        <taxon>Caniformia</taxon>
        <taxon>Canidae</taxon>
        <taxon>Vulpes</taxon>
    </lineage>
</organism>
<feature type="region of interest" description="Disordered" evidence="1">
    <location>
        <begin position="133"/>
        <end position="152"/>
    </location>
</feature>
<evidence type="ECO:0000313" key="3">
    <source>
        <dbReference type="RefSeq" id="XP_072591268.1"/>
    </source>
</evidence>
<feature type="compositionally biased region" description="Low complexity" evidence="1">
    <location>
        <begin position="133"/>
        <end position="144"/>
    </location>
</feature>
<sequence length="248" mass="27094">MLPMQTWRKYVPNCAFLILVPLPVRSPHRSQAPAALSAASLPGVWCSPASGQGQRRRRGLRGPERGLAGKAESALLGRGLFGVSQPREGRKEALARSPWPPRRGPSPPARSPRPRAAPAPYLRVSDLRAAAIPAASPGAASRRGCVPRRPRTEPWALPGKGAGSIHLHSEFILWHRNLQGIKLLLKVIYQASLCHIDLVVAQSIAGGFSGRVANLEVSISLQDFRELAMAFWFRGMISPKLPSQWFFF</sequence>
<evidence type="ECO:0000313" key="2">
    <source>
        <dbReference type="Proteomes" id="UP001652641"/>
    </source>
</evidence>
<evidence type="ECO:0008006" key="4">
    <source>
        <dbReference type="Google" id="ProtNLM"/>
    </source>
</evidence>
<protein>
    <recommendedName>
        <fullName evidence="4">Translation initiation factor IF-2-like</fullName>
    </recommendedName>
</protein>
<reference evidence="3" key="1">
    <citation type="submission" date="2025-08" db="UniProtKB">
        <authorList>
            <consortium name="RefSeq"/>
        </authorList>
    </citation>
    <scope>IDENTIFICATION</scope>
    <source>
        <tissue evidence="3">Cell line</tissue>
    </source>
</reference>
<dbReference type="RefSeq" id="XP_072591268.1">
    <property type="nucleotide sequence ID" value="XM_072735167.1"/>
</dbReference>